<gene>
    <name evidence="2" type="ORF">A45J_1488</name>
</gene>
<sequence length="454" mass="52171">MARHIAVSFENEIIKIVYASLKSGNLIIKKTLVLKNEEFDDFLKNENARHFIVIYDFKSFYQDILLLPPVKKSYIKDIIKTEIRKRSPEFKDFSFFYEMLGEKMHEGRKVYELFVFAVNNDDLSNITDRFERAGKRVLAIYPPAFAAAQIVKTSYVSDEPLLYVVETMSSKILFLMKDGHFYFTRDAQSFESGIHDIDVQSINMTINYCRQTLRLVPSKAILIGNACSKYETTMDLLLPVMCIELPPNIIAPREVISDFIIPLSAILNIKGMTYINLLPDSYRNLYKQKTILSYYTLLFLILSVAGLGYIKMQYSDIAAMKKQIELLRSEIRNMDITSSYETKKNEFDKVIPLINFLNTINTSADIQKALIELSSIKEFNKKDLNISSIDMSSVGDKVHIKLNGSVIAANFTAMQKDYQELISAIKNVEGMETIADKIDIKSKDFQIELRYGKK</sequence>
<name>A0A5J4L392_9ZZZZ</name>
<keyword evidence="1" id="KW-0472">Membrane</keyword>
<accession>A0A5J4L392</accession>
<comment type="caution">
    <text evidence="2">The sequence shown here is derived from an EMBL/GenBank/DDBJ whole genome shotgun (WGS) entry which is preliminary data.</text>
</comment>
<keyword evidence="1" id="KW-1133">Transmembrane helix</keyword>
<reference evidence="2" key="1">
    <citation type="submission" date="2019-10" db="EMBL/GenBank/DDBJ databases">
        <title>Metagenomic sequencing of thiosulfate-disproportionating enrichment culture.</title>
        <authorList>
            <person name="Umezawa K."/>
            <person name="Kojima H."/>
            <person name="Fukui M."/>
        </authorList>
    </citation>
    <scope>NUCLEOTIDE SEQUENCE</scope>
    <source>
        <strain evidence="2">45J</strain>
    </source>
</reference>
<evidence type="ECO:0000313" key="2">
    <source>
        <dbReference type="EMBL" id="GER93732.1"/>
    </source>
</evidence>
<evidence type="ECO:0008006" key="3">
    <source>
        <dbReference type="Google" id="ProtNLM"/>
    </source>
</evidence>
<protein>
    <recommendedName>
        <fullName evidence="3">GspL periplasmic domain-containing protein</fullName>
    </recommendedName>
</protein>
<organism evidence="2">
    <name type="scientific">hot springs metagenome</name>
    <dbReference type="NCBI Taxonomy" id="433727"/>
    <lineage>
        <taxon>unclassified sequences</taxon>
        <taxon>metagenomes</taxon>
        <taxon>ecological metagenomes</taxon>
    </lineage>
</organism>
<keyword evidence="1" id="KW-0812">Transmembrane</keyword>
<evidence type="ECO:0000256" key="1">
    <source>
        <dbReference type="SAM" id="Phobius"/>
    </source>
</evidence>
<dbReference type="AlphaFoldDB" id="A0A5J4L392"/>
<feature type="transmembrane region" description="Helical" evidence="1">
    <location>
        <begin position="291"/>
        <end position="310"/>
    </location>
</feature>
<proteinExistence type="predicted"/>
<dbReference type="EMBL" id="BLAB01000001">
    <property type="protein sequence ID" value="GER93732.1"/>
    <property type="molecule type" value="Genomic_DNA"/>
</dbReference>